<name>B9CMM4_LANR4</name>
<evidence type="ECO:0000313" key="2">
    <source>
        <dbReference type="Proteomes" id="UP000004070"/>
    </source>
</evidence>
<comment type="caution">
    <text evidence="1">The sequence shown here is derived from an EMBL/GenBank/DDBJ whole genome shotgun (WGS) entry which is preliminary data.</text>
</comment>
<reference evidence="1 2" key="1">
    <citation type="submission" date="2009-01" db="EMBL/GenBank/DDBJ databases">
        <authorList>
            <person name="Madupu R."/>
            <person name="Sebastian Y."/>
            <person name="Durkin A.S."/>
            <person name="Torralba M."/>
            <person name="Methe B."/>
            <person name="Sutton G.G."/>
            <person name="Strausberg R.L."/>
            <person name="Nelson K.E."/>
        </authorList>
    </citation>
    <scope>NUCLEOTIDE SEQUENCE [LARGE SCALE GENOMIC DNA]</scope>
    <source>
        <strain evidence="1 2">ATCC 49626</strain>
    </source>
</reference>
<sequence length="37" mass="4177">MHDVPDRCAVHFVGAYNEQRDGLVHDAEMSNAHPEMP</sequence>
<organism evidence="1 2">
    <name type="scientific">Lancefieldella rimae (strain ATCC 49626 / DSM 7090 / CCUG 31168 / NBRC 15546 / VPI D140H-11A)</name>
    <name type="common">Atopobium rimae</name>
    <dbReference type="NCBI Taxonomy" id="553184"/>
    <lineage>
        <taxon>Bacteria</taxon>
        <taxon>Bacillati</taxon>
        <taxon>Actinomycetota</taxon>
        <taxon>Coriobacteriia</taxon>
        <taxon>Coriobacteriales</taxon>
        <taxon>Atopobiaceae</taxon>
        <taxon>Lancefieldella</taxon>
    </lineage>
</organism>
<dbReference type="Proteomes" id="UP000004070">
    <property type="component" value="Unassembled WGS sequence"/>
</dbReference>
<proteinExistence type="predicted"/>
<dbReference type="AlphaFoldDB" id="B9CMM4"/>
<dbReference type="EMBL" id="ACFE01000002">
    <property type="protein sequence ID" value="EEE17445.1"/>
    <property type="molecule type" value="Genomic_DNA"/>
</dbReference>
<accession>B9CMM4</accession>
<evidence type="ECO:0000313" key="1">
    <source>
        <dbReference type="EMBL" id="EEE17445.1"/>
    </source>
</evidence>
<protein>
    <submittedName>
        <fullName evidence="1">Uncharacterized protein</fullName>
    </submittedName>
</protein>
<gene>
    <name evidence="1" type="ORF">ATORI0001_1567</name>
</gene>